<gene>
    <name evidence="1" type="ORF">C6357_28905</name>
</gene>
<organism evidence="1 2">
    <name type="scientific">Bacillus wiedmannii</name>
    <dbReference type="NCBI Taxonomy" id="1890302"/>
    <lineage>
        <taxon>Bacteria</taxon>
        <taxon>Bacillati</taxon>
        <taxon>Bacillota</taxon>
        <taxon>Bacilli</taxon>
        <taxon>Bacillales</taxon>
        <taxon>Bacillaceae</taxon>
        <taxon>Bacillus</taxon>
        <taxon>Bacillus cereus group</taxon>
    </lineage>
</organism>
<proteinExistence type="predicted"/>
<name>A0ABX5DNV5_9BACI</name>
<dbReference type="Proteomes" id="UP000239236">
    <property type="component" value="Unassembled WGS sequence"/>
</dbReference>
<comment type="caution">
    <text evidence="1">The sequence shown here is derived from an EMBL/GenBank/DDBJ whole genome shotgun (WGS) entry which is preliminary data.</text>
</comment>
<keyword evidence="2" id="KW-1185">Reference proteome</keyword>
<evidence type="ECO:0000313" key="2">
    <source>
        <dbReference type="Proteomes" id="UP000239236"/>
    </source>
</evidence>
<evidence type="ECO:0000313" key="1">
    <source>
        <dbReference type="EMBL" id="PRT35490.1"/>
    </source>
</evidence>
<accession>A0ABX5DNV5</accession>
<reference evidence="1 2" key="1">
    <citation type="submission" date="2018-03" db="EMBL/GenBank/DDBJ databases">
        <title>Genotypic and phenotypic analysis of antagonistic Bacillus spp. isolated from rhizosphere soil of plants in Tibet.</title>
        <authorList>
            <person name="Borriss R."/>
            <person name="Lasch P."/>
            <person name="Wu L."/>
            <person name="Wu H."/>
            <person name="Gao X."/>
        </authorList>
    </citation>
    <scope>NUCLEOTIDE SEQUENCE [LARGE SCALE GENOMIC DNA]</scope>
    <source>
        <strain evidence="1 2">NMSW16</strain>
    </source>
</reference>
<dbReference type="RefSeq" id="WP_106102787.1">
    <property type="nucleotide sequence ID" value="NZ_PVRR01000015.1"/>
</dbReference>
<protein>
    <submittedName>
        <fullName evidence="1">Uncharacterized protein</fullName>
    </submittedName>
</protein>
<dbReference type="EMBL" id="PVRR01000015">
    <property type="protein sequence ID" value="PRT35490.1"/>
    <property type="molecule type" value="Genomic_DNA"/>
</dbReference>
<sequence>MGNKMQLECMDNECRTVMFGHFLDGMRCVNCGGPATPKPYNPVKKQTDKSKNKELKIQVNVDTTEALEGIKEVTEAANECVAALEKLETVINRFKGDNESKEQVIKVNTRFLDEKAMAKVIAEFKKNTKFSL</sequence>